<feature type="region of interest" description="Disordered" evidence="1">
    <location>
        <begin position="216"/>
        <end position="235"/>
    </location>
</feature>
<accession>A0A2Z7BG38</accession>
<dbReference type="PANTHER" id="PTHR35095:SF1">
    <property type="entry name" value="OS05G0143300 PROTEIN"/>
    <property type="match status" value="1"/>
</dbReference>
<gene>
    <name evidence="2" type="ORF">F511_03682</name>
</gene>
<evidence type="ECO:0000256" key="1">
    <source>
        <dbReference type="SAM" id="MobiDB-lite"/>
    </source>
</evidence>
<feature type="compositionally biased region" description="Basic residues" evidence="1">
    <location>
        <begin position="217"/>
        <end position="227"/>
    </location>
</feature>
<sequence length="381" mass="42599">MAELCLMASHGPPDLGVVLPKDFHSFLPHQGSNQVLFSSHSFDSNLQQKEDWKFTRGLLDRNNLITLDATFKRTTCIQGSEPSGFGIANKCNSQEKILKLLASGSMGVENGLLDLPMLHELMGHLDFAPFTQQSIIYPTREFYFNELSLNPDGQQQNYFGNEMSDLFNKISGVYSSKNTNKSSMQTMLVPFFERRKRPHTSTITSNLLTEKAGPLKSHGKVRRKVSERKKSSTRTIKEREHSYLHMCEILLSILVNKEQQQTKNNIHSLKKSSPQLPDMLTQCSATIAGAGIAVVLSVLCRVACNRVPFCASKILSTGLGLGLIWLSWAVHKLRDTVVSISKISGRMGGKEEEMVNCLERNMKDICYRVAALMAVAVLRFV</sequence>
<dbReference type="EMBL" id="KV006883">
    <property type="protein sequence ID" value="KZV32399.1"/>
    <property type="molecule type" value="Genomic_DNA"/>
</dbReference>
<evidence type="ECO:0000313" key="3">
    <source>
        <dbReference type="Proteomes" id="UP000250235"/>
    </source>
</evidence>
<evidence type="ECO:0000313" key="2">
    <source>
        <dbReference type="EMBL" id="KZV32399.1"/>
    </source>
</evidence>
<proteinExistence type="predicted"/>
<dbReference type="AlphaFoldDB" id="A0A2Z7BG38"/>
<reference evidence="2 3" key="1">
    <citation type="journal article" date="2015" name="Proc. Natl. Acad. Sci. U.S.A.">
        <title>The resurrection genome of Boea hygrometrica: A blueprint for survival of dehydration.</title>
        <authorList>
            <person name="Xiao L."/>
            <person name="Yang G."/>
            <person name="Zhang L."/>
            <person name="Yang X."/>
            <person name="Zhao S."/>
            <person name="Ji Z."/>
            <person name="Zhou Q."/>
            <person name="Hu M."/>
            <person name="Wang Y."/>
            <person name="Chen M."/>
            <person name="Xu Y."/>
            <person name="Jin H."/>
            <person name="Xiao X."/>
            <person name="Hu G."/>
            <person name="Bao F."/>
            <person name="Hu Y."/>
            <person name="Wan P."/>
            <person name="Li L."/>
            <person name="Deng X."/>
            <person name="Kuang T."/>
            <person name="Xiang C."/>
            <person name="Zhu J.K."/>
            <person name="Oliver M.J."/>
            <person name="He Y."/>
        </authorList>
    </citation>
    <scope>NUCLEOTIDE SEQUENCE [LARGE SCALE GENOMIC DNA]</scope>
    <source>
        <strain evidence="3">cv. XS01</strain>
    </source>
</reference>
<dbReference type="OrthoDB" id="1918704at2759"/>
<protein>
    <submittedName>
        <fullName evidence="2">Uncharacterized protein</fullName>
    </submittedName>
</protein>
<dbReference type="Proteomes" id="UP000250235">
    <property type="component" value="Unassembled WGS sequence"/>
</dbReference>
<organism evidence="2 3">
    <name type="scientific">Dorcoceras hygrometricum</name>
    <dbReference type="NCBI Taxonomy" id="472368"/>
    <lineage>
        <taxon>Eukaryota</taxon>
        <taxon>Viridiplantae</taxon>
        <taxon>Streptophyta</taxon>
        <taxon>Embryophyta</taxon>
        <taxon>Tracheophyta</taxon>
        <taxon>Spermatophyta</taxon>
        <taxon>Magnoliopsida</taxon>
        <taxon>eudicotyledons</taxon>
        <taxon>Gunneridae</taxon>
        <taxon>Pentapetalae</taxon>
        <taxon>asterids</taxon>
        <taxon>lamiids</taxon>
        <taxon>Lamiales</taxon>
        <taxon>Gesneriaceae</taxon>
        <taxon>Didymocarpoideae</taxon>
        <taxon>Trichosporeae</taxon>
        <taxon>Loxocarpinae</taxon>
        <taxon>Dorcoceras</taxon>
    </lineage>
</organism>
<keyword evidence="3" id="KW-1185">Reference proteome</keyword>
<name>A0A2Z7BG38_9LAMI</name>
<dbReference type="PANTHER" id="PTHR35095">
    <property type="entry name" value="OS05G0143300 PROTEIN"/>
    <property type="match status" value="1"/>
</dbReference>